<dbReference type="SUPFAM" id="SSF48452">
    <property type="entry name" value="TPR-like"/>
    <property type="match status" value="1"/>
</dbReference>
<dbReference type="EMBL" id="PHAI01000004">
    <property type="protein sequence ID" value="PKM91034.1"/>
    <property type="molecule type" value="Genomic_DNA"/>
</dbReference>
<evidence type="ECO:0000256" key="2">
    <source>
        <dbReference type="ARBA" id="ARBA00022692"/>
    </source>
</evidence>
<feature type="transmembrane region" description="Helical" evidence="5">
    <location>
        <begin position="82"/>
        <end position="101"/>
    </location>
</feature>
<evidence type="ECO:0000259" key="6">
    <source>
        <dbReference type="Pfam" id="PF04932"/>
    </source>
</evidence>
<dbReference type="AlphaFoldDB" id="A0A2N2E8G2"/>
<dbReference type="PANTHER" id="PTHR37422:SF13">
    <property type="entry name" value="LIPOPOLYSACCHARIDE BIOSYNTHESIS PROTEIN PA4999-RELATED"/>
    <property type="match status" value="1"/>
</dbReference>
<organism evidence="7 8">
    <name type="scientific">Candidatus Falkowbacteria bacterium HGW-Falkowbacteria-1</name>
    <dbReference type="NCBI Taxonomy" id="2013768"/>
    <lineage>
        <taxon>Bacteria</taxon>
        <taxon>Candidatus Falkowiibacteriota</taxon>
    </lineage>
</organism>
<feature type="transmembrane region" description="Helical" evidence="5">
    <location>
        <begin position="216"/>
        <end position="234"/>
    </location>
</feature>
<reference evidence="7 8" key="1">
    <citation type="journal article" date="2017" name="ISME J.">
        <title>Potential for microbial H2 and metal transformations associated with novel bacteria and archaea in deep terrestrial subsurface sediments.</title>
        <authorList>
            <person name="Hernsdorf A.W."/>
            <person name="Amano Y."/>
            <person name="Miyakawa K."/>
            <person name="Ise K."/>
            <person name="Suzuki Y."/>
            <person name="Anantharaman K."/>
            <person name="Probst A."/>
            <person name="Burstein D."/>
            <person name="Thomas B.C."/>
            <person name="Banfield J.F."/>
        </authorList>
    </citation>
    <scope>NUCLEOTIDE SEQUENCE [LARGE SCALE GENOMIC DNA]</scope>
    <source>
        <strain evidence="7">HGW-Falkowbacteria-1</strain>
    </source>
</reference>
<comment type="subcellular location">
    <subcellularLocation>
        <location evidence="1">Membrane</location>
        <topology evidence="1">Multi-pass membrane protein</topology>
    </subcellularLocation>
</comment>
<proteinExistence type="predicted"/>
<dbReference type="Proteomes" id="UP000233517">
    <property type="component" value="Unassembled WGS sequence"/>
</dbReference>
<gene>
    <name evidence="7" type="ORF">CVU82_04390</name>
</gene>
<evidence type="ECO:0000256" key="3">
    <source>
        <dbReference type="ARBA" id="ARBA00022989"/>
    </source>
</evidence>
<feature type="transmembrane region" description="Helical" evidence="5">
    <location>
        <begin position="398"/>
        <end position="414"/>
    </location>
</feature>
<accession>A0A2N2E8G2</accession>
<dbReference type="Pfam" id="PF04932">
    <property type="entry name" value="Wzy_C"/>
    <property type="match status" value="1"/>
</dbReference>
<evidence type="ECO:0000256" key="1">
    <source>
        <dbReference type="ARBA" id="ARBA00004141"/>
    </source>
</evidence>
<feature type="transmembrane region" description="Helical" evidence="5">
    <location>
        <begin position="193"/>
        <end position="209"/>
    </location>
</feature>
<keyword evidence="3 5" id="KW-1133">Transmembrane helix</keyword>
<keyword evidence="2 5" id="KW-0812">Transmembrane</keyword>
<feature type="transmembrane region" description="Helical" evidence="5">
    <location>
        <begin position="420"/>
        <end position="437"/>
    </location>
</feature>
<feature type="transmembrane region" description="Helical" evidence="5">
    <location>
        <begin position="12"/>
        <end position="33"/>
    </location>
</feature>
<evidence type="ECO:0000256" key="5">
    <source>
        <dbReference type="SAM" id="Phobius"/>
    </source>
</evidence>
<dbReference type="GO" id="GO:0016020">
    <property type="term" value="C:membrane"/>
    <property type="evidence" value="ECO:0007669"/>
    <property type="project" value="UniProtKB-SubCell"/>
</dbReference>
<feature type="transmembrane region" description="Helical" evidence="5">
    <location>
        <begin position="458"/>
        <end position="478"/>
    </location>
</feature>
<feature type="transmembrane region" description="Helical" evidence="5">
    <location>
        <begin position="264"/>
        <end position="281"/>
    </location>
</feature>
<feature type="transmembrane region" description="Helical" evidence="5">
    <location>
        <begin position="358"/>
        <end position="378"/>
    </location>
</feature>
<feature type="domain" description="O-antigen ligase-related" evidence="6">
    <location>
        <begin position="229"/>
        <end position="371"/>
    </location>
</feature>
<feature type="transmembrane region" description="Helical" evidence="5">
    <location>
        <begin position="117"/>
        <end position="136"/>
    </location>
</feature>
<comment type="caution">
    <text evidence="7">The sequence shown here is derived from an EMBL/GenBank/DDBJ whole genome shotgun (WGS) entry which is preliminary data.</text>
</comment>
<name>A0A2N2E8G2_9BACT</name>
<feature type="transmembrane region" description="Helical" evidence="5">
    <location>
        <begin position="148"/>
        <end position="173"/>
    </location>
</feature>
<feature type="transmembrane region" description="Helical" evidence="5">
    <location>
        <begin position="45"/>
        <end position="66"/>
    </location>
</feature>
<keyword evidence="4 5" id="KW-0472">Membrane</keyword>
<evidence type="ECO:0000313" key="8">
    <source>
        <dbReference type="Proteomes" id="UP000233517"/>
    </source>
</evidence>
<evidence type="ECO:0000256" key="4">
    <source>
        <dbReference type="ARBA" id="ARBA00023136"/>
    </source>
</evidence>
<sequence>MSKSKFFNFIDFFVESVFLAIIFLLPLYFCFYLETNEVFEFHKEFIFRTLFSIASFLVVLKFVLFYDLRKNIKIIFILFKKYFLPFFLLLFFAFLSLLWSFDKNIAFFGLADRQFGFLSWLLYLLFFVLLILNLVFSKESHKKILRIINTMVLSSFLVSIYAVCQFFGLDFFIWAEPASLTGRAFSTLGQPNFLGSFLLLTIPGTFYLFKKNKNIYLRGFYLLSLCAEFLAIIFSGSRGAWLSFLLTFFIFISIFYFKKEKKKFFLGLSLIFIIFLLLFFGKNSFSNRFKDSFNLSSGSSAARTQIWSASLQSIYERPVGYGLENQKNATISFYQKDWGRLNMVNVVFDRSHNVFLDVTLELGVFGLLIFLYLLYFIFKICKENLFGHRLKMDEEKRLLSLFISFSLLSYFFSLQFNFSSVATIVYLLVLLAVVLFLNFQGKFLDGDKVDFNFSASNYYLKTFLVLIFLFISSLGLFFETKSLRNDYYLFQAKNYFGQARFSEGILMFSYVSKSDYRYDSYSYYFVDTIFGNYFRGYFSEKSLDYLANIEINKILDRLEKKMFAKSSFENDLAIAQIYSILNKEKEAENIFLNLINQSPQYPDFRLNLARHKIVFNKYDEALDILNNIYTVLPEGYIESDISRNRLSYYRNFIDYEIRTTRSLRGN</sequence>
<protein>
    <recommendedName>
        <fullName evidence="6">O-antigen ligase-related domain-containing protein</fullName>
    </recommendedName>
</protein>
<evidence type="ECO:0000313" key="7">
    <source>
        <dbReference type="EMBL" id="PKM91034.1"/>
    </source>
</evidence>
<dbReference type="InterPro" id="IPR051533">
    <property type="entry name" value="WaaL-like"/>
</dbReference>
<dbReference type="InterPro" id="IPR011990">
    <property type="entry name" value="TPR-like_helical_dom_sf"/>
</dbReference>
<dbReference type="PANTHER" id="PTHR37422">
    <property type="entry name" value="TEICHURONIC ACID BIOSYNTHESIS PROTEIN TUAE"/>
    <property type="match status" value="1"/>
</dbReference>
<feature type="transmembrane region" description="Helical" evidence="5">
    <location>
        <begin position="240"/>
        <end position="257"/>
    </location>
</feature>
<dbReference type="InterPro" id="IPR007016">
    <property type="entry name" value="O-antigen_ligase-rel_domated"/>
</dbReference>